<dbReference type="SUPFAM" id="SSF54843">
    <property type="entry name" value="Ribosomal protein L22"/>
    <property type="match status" value="1"/>
</dbReference>
<dbReference type="Gene3D" id="3.90.470.10">
    <property type="entry name" value="Ribosomal protein L22/L17"/>
    <property type="match status" value="1"/>
</dbReference>
<dbReference type="Pfam" id="PF00237">
    <property type="entry name" value="Ribosomal_L22"/>
    <property type="match status" value="1"/>
</dbReference>
<evidence type="ECO:0000313" key="8">
    <source>
        <dbReference type="Proteomes" id="UP000410492"/>
    </source>
</evidence>
<gene>
    <name evidence="7" type="ORF">CALMAC_LOCUS13537</name>
</gene>
<keyword evidence="8" id="KW-1185">Reference proteome</keyword>
<dbReference type="NCBIfam" id="TIGR01038">
    <property type="entry name" value="uL22_arch_euk"/>
    <property type="match status" value="1"/>
</dbReference>
<evidence type="ECO:0000256" key="2">
    <source>
        <dbReference type="ARBA" id="ARBA00022980"/>
    </source>
</evidence>
<dbReference type="GO" id="GO:0022625">
    <property type="term" value="C:cytosolic large ribosomal subunit"/>
    <property type="evidence" value="ECO:0007669"/>
    <property type="project" value="TreeGrafter"/>
</dbReference>
<reference evidence="7 8" key="1">
    <citation type="submission" date="2019-01" db="EMBL/GenBank/DDBJ databases">
        <authorList>
            <person name="Sayadi A."/>
        </authorList>
    </citation>
    <scope>NUCLEOTIDE SEQUENCE [LARGE SCALE GENOMIC DNA]</scope>
</reference>
<keyword evidence="3 6" id="KW-0687">Ribonucleoprotein</keyword>
<dbReference type="CDD" id="cd00336">
    <property type="entry name" value="Ribosomal_L22"/>
    <property type="match status" value="1"/>
</dbReference>
<protein>
    <recommendedName>
        <fullName evidence="4">Large ribosomal subunit protein uL22</fullName>
    </recommendedName>
    <alternativeName>
        <fullName evidence="5">60S ribosomal protein L17</fullName>
    </alternativeName>
</protein>
<dbReference type="EMBL" id="CAACVG010009688">
    <property type="protein sequence ID" value="VEN53870.1"/>
    <property type="molecule type" value="Genomic_DNA"/>
</dbReference>
<evidence type="ECO:0000256" key="5">
    <source>
        <dbReference type="ARBA" id="ARBA00035325"/>
    </source>
</evidence>
<dbReference type="PANTHER" id="PTHR11593:SF10">
    <property type="entry name" value="60S RIBOSOMAL PROTEIN L17"/>
    <property type="match status" value="1"/>
</dbReference>
<dbReference type="GO" id="GO:0002181">
    <property type="term" value="P:cytoplasmic translation"/>
    <property type="evidence" value="ECO:0007669"/>
    <property type="project" value="TreeGrafter"/>
</dbReference>
<evidence type="ECO:0000256" key="1">
    <source>
        <dbReference type="ARBA" id="ARBA00009451"/>
    </source>
</evidence>
<sequence length="163" mass="18373">MGKGGGSHHYSLKNFESGEIIRAKASNLTVKFKNMVEVASAIRKMTIARANAYLKNVLDHKECVPFRKFKSGIGKCRQAKQFKTVNGRWPQNAAKCMIDLLKNVVANCEFYGKDPADYIIGHIQVSQAAISTRRTYRAHGRINPYTRHLSHVQVVLTEKVVQK</sequence>
<comment type="similarity">
    <text evidence="1 6">Belongs to the universal ribosomal protein uL22 family.</text>
</comment>
<name>A0A653D154_CALMS</name>
<evidence type="ECO:0000313" key="7">
    <source>
        <dbReference type="EMBL" id="VEN53870.1"/>
    </source>
</evidence>
<dbReference type="InterPro" id="IPR036394">
    <property type="entry name" value="Ribosomal_uL22_sf"/>
</dbReference>
<dbReference type="AlphaFoldDB" id="A0A653D154"/>
<dbReference type="PANTHER" id="PTHR11593">
    <property type="entry name" value="60S RIBOSOMAL PROTEIN L17"/>
    <property type="match status" value="1"/>
</dbReference>
<evidence type="ECO:0000256" key="6">
    <source>
        <dbReference type="RuleBase" id="RU004005"/>
    </source>
</evidence>
<proteinExistence type="inferred from homology"/>
<dbReference type="InterPro" id="IPR005721">
    <property type="entry name" value="Ribosomal_uL22_euk/arc"/>
</dbReference>
<dbReference type="OrthoDB" id="10254664at2759"/>
<dbReference type="Proteomes" id="UP000410492">
    <property type="component" value="Unassembled WGS sequence"/>
</dbReference>
<accession>A0A653D154</accession>
<dbReference type="InterPro" id="IPR001063">
    <property type="entry name" value="Ribosomal_uL22"/>
</dbReference>
<dbReference type="GO" id="GO:0003735">
    <property type="term" value="F:structural constituent of ribosome"/>
    <property type="evidence" value="ECO:0007669"/>
    <property type="project" value="InterPro"/>
</dbReference>
<keyword evidence="2 6" id="KW-0689">Ribosomal protein</keyword>
<evidence type="ECO:0000256" key="4">
    <source>
        <dbReference type="ARBA" id="ARBA00035207"/>
    </source>
</evidence>
<organism evidence="7 8">
    <name type="scientific">Callosobruchus maculatus</name>
    <name type="common">Southern cowpea weevil</name>
    <name type="synonym">Pulse bruchid</name>
    <dbReference type="NCBI Taxonomy" id="64391"/>
    <lineage>
        <taxon>Eukaryota</taxon>
        <taxon>Metazoa</taxon>
        <taxon>Ecdysozoa</taxon>
        <taxon>Arthropoda</taxon>
        <taxon>Hexapoda</taxon>
        <taxon>Insecta</taxon>
        <taxon>Pterygota</taxon>
        <taxon>Neoptera</taxon>
        <taxon>Endopterygota</taxon>
        <taxon>Coleoptera</taxon>
        <taxon>Polyphaga</taxon>
        <taxon>Cucujiformia</taxon>
        <taxon>Chrysomeloidea</taxon>
        <taxon>Chrysomelidae</taxon>
        <taxon>Bruchinae</taxon>
        <taxon>Bruchini</taxon>
        <taxon>Callosobruchus</taxon>
    </lineage>
</organism>
<evidence type="ECO:0000256" key="3">
    <source>
        <dbReference type="ARBA" id="ARBA00023274"/>
    </source>
</evidence>